<name>A0A1I7WD75_HETBA</name>
<organism evidence="1 2">
    <name type="scientific">Heterorhabditis bacteriophora</name>
    <name type="common">Entomopathogenic nematode worm</name>
    <dbReference type="NCBI Taxonomy" id="37862"/>
    <lineage>
        <taxon>Eukaryota</taxon>
        <taxon>Metazoa</taxon>
        <taxon>Ecdysozoa</taxon>
        <taxon>Nematoda</taxon>
        <taxon>Chromadorea</taxon>
        <taxon>Rhabditida</taxon>
        <taxon>Rhabditina</taxon>
        <taxon>Rhabditomorpha</taxon>
        <taxon>Strongyloidea</taxon>
        <taxon>Heterorhabditidae</taxon>
        <taxon>Heterorhabditis</taxon>
    </lineage>
</organism>
<evidence type="ECO:0000313" key="2">
    <source>
        <dbReference type="WBParaSite" id="Hba_02655"/>
    </source>
</evidence>
<proteinExistence type="predicted"/>
<accession>A0A1I7WD75</accession>
<protein>
    <submittedName>
        <fullName evidence="2">Dimer_Tnp_hAT domain-containing protein</fullName>
    </submittedName>
</protein>
<reference evidence="2" key="1">
    <citation type="submission" date="2016-11" db="UniProtKB">
        <authorList>
            <consortium name="WormBaseParasite"/>
        </authorList>
    </citation>
    <scope>IDENTIFICATION</scope>
</reference>
<dbReference type="WBParaSite" id="Hba_02655">
    <property type="protein sequence ID" value="Hba_02655"/>
    <property type="gene ID" value="Hba_02655"/>
</dbReference>
<sequence length="131" mass="15208">MLINSEILENLQLSPISERSTAQGLVDTFGSKHHDAYSRLKLRVIHWLRVLMAINYRFKGNFNESMSSHREEMTVIFVRLRNSIDINLMDSPNVSMDMTPPTINSEPLTPYVDITDIDNEYANDLLKFLEY</sequence>
<dbReference type="Proteomes" id="UP000095283">
    <property type="component" value="Unplaced"/>
</dbReference>
<dbReference type="AlphaFoldDB" id="A0A1I7WD75"/>
<evidence type="ECO:0000313" key="1">
    <source>
        <dbReference type="Proteomes" id="UP000095283"/>
    </source>
</evidence>
<keyword evidence="1" id="KW-1185">Reference proteome</keyword>